<evidence type="ECO:0000256" key="11">
    <source>
        <dbReference type="ARBA" id="ARBA00023273"/>
    </source>
</evidence>
<protein>
    <recommendedName>
        <fullName evidence="12">Dynein heavy chain linker domain-containing protein</fullName>
    </recommendedName>
</protein>
<dbReference type="Gene3D" id="1.10.287.2620">
    <property type="match status" value="1"/>
</dbReference>
<reference evidence="13" key="1">
    <citation type="submission" date="2020-11" db="EMBL/GenBank/DDBJ databases">
        <authorList>
            <person name="Tran Van P."/>
        </authorList>
    </citation>
    <scope>NUCLEOTIDE SEQUENCE</scope>
</reference>
<feature type="domain" description="Dynein heavy chain linker" evidence="12">
    <location>
        <begin position="122"/>
        <end position="318"/>
    </location>
</feature>
<keyword evidence="5" id="KW-0067">ATP-binding</keyword>
<gene>
    <name evidence="13" type="ORF">TMSB3V08_LOCUS5734</name>
</gene>
<dbReference type="AlphaFoldDB" id="A0A7R9EA84"/>
<evidence type="ECO:0000256" key="2">
    <source>
        <dbReference type="ARBA" id="ARBA00022490"/>
    </source>
</evidence>
<evidence type="ECO:0000256" key="5">
    <source>
        <dbReference type="ARBA" id="ARBA00022840"/>
    </source>
</evidence>
<keyword evidence="7" id="KW-0175">Coiled coil</keyword>
<accession>A0A7R9EA84</accession>
<evidence type="ECO:0000313" key="13">
    <source>
        <dbReference type="EMBL" id="CAD7428945.1"/>
    </source>
</evidence>
<dbReference type="Pfam" id="PF08393">
    <property type="entry name" value="DHC_N2"/>
    <property type="match status" value="1"/>
</dbReference>
<dbReference type="InterPro" id="IPR013602">
    <property type="entry name" value="Dynein_heavy_linker"/>
</dbReference>
<dbReference type="GO" id="GO:0005524">
    <property type="term" value="F:ATP binding"/>
    <property type="evidence" value="ECO:0007669"/>
    <property type="project" value="UniProtKB-KW"/>
</dbReference>
<keyword evidence="9" id="KW-0505">Motor protein</keyword>
<organism evidence="13">
    <name type="scientific">Timema monikensis</name>
    <dbReference type="NCBI Taxonomy" id="170555"/>
    <lineage>
        <taxon>Eukaryota</taxon>
        <taxon>Metazoa</taxon>
        <taxon>Ecdysozoa</taxon>
        <taxon>Arthropoda</taxon>
        <taxon>Hexapoda</taxon>
        <taxon>Insecta</taxon>
        <taxon>Pterygota</taxon>
        <taxon>Neoptera</taxon>
        <taxon>Polyneoptera</taxon>
        <taxon>Phasmatodea</taxon>
        <taxon>Timematodea</taxon>
        <taxon>Timematoidea</taxon>
        <taxon>Timematidae</taxon>
        <taxon>Timema</taxon>
    </lineage>
</organism>
<proteinExistence type="predicted"/>
<evidence type="ECO:0000256" key="3">
    <source>
        <dbReference type="ARBA" id="ARBA00022701"/>
    </source>
</evidence>
<dbReference type="GO" id="GO:0007018">
    <property type="term" value="P:microtubule-based movement"/>
    <property type="evidence" value="ECO:0007669"/>
    <property type="project" value="InterPro"/>
</dbReference>
<dbReference type="GO" id="GO:0030286">
    <property type="term" value="C:dynein complex"/>
    <property type="evidence" value="ECO:0007669"/>
    <property type="project" value="UniProtKB-KW"/>
</dbReference>
<dbReference type="GO" id="GO:0005930">
    <property type="term" value="C:axoneme"/>
    <property type="evidence" value="ECO:0007669"/>
    <property type="project" value="UniProtKB-SubCell"/>
</dbReference>
<keyword evidence="3" id="KW-0493">Microtubule</keyword>
<sequence>MGLFDLVGRHIVAHGPEEDEKMSVALEQEWKSLYLLALSRSHSLEPTKERFASMTRDQISDFLKLIEEFVKRFYEEGPGAVGQDLEQGAKLMEDMEEKRSDLVNAEMLFDIPLADYSPFLKAAADMSHLEAIYTIYRAQKVSRELWAKTLWVNLNPQTLLDGMENFQKEFRRLPRDARQMPVGQVLELFMKQFRNSVPLFVALKNEALRPRHWQELMDKTGQEFDMSAEVFTLENMFAMELHRYQEIAEQIINNAIKELSIEKGVKEIADTWTSMLFSIHKHIKGTDDRGYILGAVDEIMQALEDNSMNLQSMAGSQYGHSARFWGCADITPGHRVLLLKGKHRTQGTRVHIHAGPPKHFHNHSLSFHNYPRPPTATPCCRDCSPASHRDSVLPGQFLYLPPRLTLPEQFLTSHRDSRSQDSSLSSHRDFVLPGLCPITHQP</sequence>
<dbReference type="EMBL" id="OB793905">
    <property type="protein sequence ID" value="CAD7428945.1"/>
    <property type="molecule type" value="Genomic_DNA"/>
</dbReference>
<evidence type="ECO:0000256" key="6">
    <source>
        <dbReference type="ARBA" id="ARBA00023017"/>
    </source>
</evidence>
<dbReference type="FunFam" id="1.10.287.2620:FF:000002">
    <property type="entry name" value="Dynein heavy chain 2, axonemal"/>
    <property type="match status" value="1"/>
</dbReference>
<evidence type="ECO:0000256" key="9">
    <source>
        <dbReference type="ARBA" id="ARBA00023175"/>
    </source>
</evidence>
<keyword evidence="8" id="KW-0969">Cilium</keyword>
<keyword evidence="11" id="KW-0966">Cell projection</keyword>
<dbReference type="InterPro" id="IPR026983">
    <property type="entry name" value="DHC"/>
</dbReference>
<keyword evidence="2" id="KW-0963">Cytoplasm</keyword>
<name>A0A7R9EA84_9NEOP</name>
<dbReference type="GO" id="GO:0051959">
    <property type="term" value="F:dynein light intermediate chain binding"/>
    <property type="evidence" value="ECO:0007669"/>
    <property type="project" value="InterPro"/>
</dbReference>
<evidence type="ECO:0000256" key="1">
    <source>
        <dbReference type="ARBA" id="ARBA00004430"/>
    </source>
</evidence>
<dbReference type="GO" id="GO:0045505">
    <property type="term" value="F:dynein intermediate chain binding"/>
    <property type="evidence" value="ECO:0007669"/>
    <property type="project" value="InterPro"/>
</dbReference>
<keyword evidence="10" id="KW-0206">Cytoskeleton</keyword>
<dbReference type="PANTHER" id="PTHR22878:SF63">
    <property type="entry name" value="DYNEIN AXONEMAL HEAVY CHAIN 10"/>
    <property type="match status" value="1"/>
</dbReference>
<evidence type="ECO:0000259" key="12">
    <source>
        <dbReference type="Pfam" id="PF08393"/>
    </source>
</evidence>
<dbReference type="PANTHER" id="PTHR22878">
    <property type="entry name" value="DYNEIN HEAVY CHAIN 6, AXONEMAL-LIKE-RELATED"/>
    <property type="match status" value="1"/>
</dbReference>
<evidence type="ECO:0000256" key="8">
    <source>
        <dbReference type="ARBA" id="ARBA00023069"/>
    </source>
</evidence>
<comment type="subcellular location">
    <subcellularLocation>
        <location evidence="1">Cytoplasm</location>
        <location evidence="1">Cytoskeleton</location>
        <location evidence="1">Cilium axoneme</location>
    </subcellularLocation>
</comment>
<keyword evidence="4" id="KW-0547">Nucleotide-binding</keyword>
<evidence type="ECO:0000256" key="4">
    <source>
        <dbReference type="ARBA" id="ARBA00022741"/>
    </source>
</evidence>
<dbReference type="GO" id="GO:0005874">
    <property type="term" value="C:microtubule"/>
    <property type="evidence" value="ECO:0007669"/>
    <property type="project" value="UniProtKB-KW"/>
</dbReference>
<evidence type="ECO:0000256" key="10">
    <source>
        <dbReference type="ARBA" id="ARBA00023212"/>
    </source>
</evidence>
<evidence type="ECO:0000256" key="7">
    <source>
        <dbReference type="ARBA" id="ARBA00023054"/>
    </source>
</evidence>
<keyword evidence="6" id="KW-0243">Dynein</keyword>